<gene>
    <name evidence="2" type="ORF">ACFP3J_29550</name>
</gene>
<proteinExistence type="predicted"/>
<keyword evidence="3" id="KW-1185">Reference proteome</keyword>
<dbReference type="EMBL" id="JBHSOE010000068">
    <property type="protein sequence ID" value="MFC5659605.1"/>
    <property type="molecule type" value="Genomic_DNA"/>
</dbReference>
<feature type="non-terminal residue" evidence="2">
    <location>
        <position position="103"/>
    </location>
</feature>
<feature type="compositionally biased region" description="Low complexity" evidence="1">
    <location>
        <begin position="72"/>
        <end position="85"/>
    </location>
</feature>
<accession>A0ABW0WTG1</accession>
<comment type="caution">
    <text evidence="2">The sequence shown here is derived from an EMBL/GenBank/DDBJ whole genome shotgun (WGS) entry which is preliminary data.</text>
</comment>
<feature type="region of interest" description="Disordered" evidence="1">
    <location>
        <begin position="1"/>
        <end position="103"/>
    </location>
</feature>
<dbReference type="Proteomes" id="UP001596065">
    <property type="component" value="Unassembled WGS sequence"/>
</dbReference>
<evidence type="ECO:0008006" key="4">
    <source>
        <dbReference type="Google" id="ProtNLM"/>
    </source>
</evidence>
<evidence type="ECO:0000256" key="1">
    <source>
        <dbReference type="SAM" id="MobiDB-lite"/>
    </source>
</evidence>
<sequence>MSMEREYGAEAHVPHGAGGAPGVRPSVYHPLPAPAPAYEEYADPAAAHGWRNDYDATRELPPAAGEPDRPAEAAPSAPSAPSTTPVRSVMSAPSAAGAGRARR</sequence>
<organism evidence="2 3">
    <name type="scientific">Streptomyces nogalater</name>
    <dbReference type="NCBI Taxonomy" id="38314"/>
    <lineage>
        <taxon>Bacteria</taxon>
        <taxon>Bacillati</taxon>
        <taxon>Actinomycetota</taxon>
        <taxon>Actinomycetes</taxon>
        <taxon>Kitasatosporales</taxon>
        <taxon>Streptomycetaceae</taxon>
        <taxon>Streptomyces</taxon>
    </lineage>
</organism>
<name>A0ABW0WTG1_STRNO</name>
<feature type="compositionally biased region" description="Low complexity" evidence="1">
    <location>
        <begin position="36"/>
        <end position="47"/>
    </location>
</feature>
<protein>
    <recommendedName>
        <fullName evidence="4">Class E sortase</fullName>
    </recommendedName>
</protein>
<evidence type="ECO:0000313" key="2">
    <source>
        <dbReference type="EMBL" id="MFC5659605.1"/>
    </source>
</evidence>
<evidence type="ECO:0000313" key="3">
    <source>
        <dbReference type="Proteomes" id="UP001596065"/>
    </source>
</evidence>
<feature type="compositionally biased region" description="Basic and acidic residues" evidence="1">
    <location>
        <begin position="1"/>
        <end position="13"/>
    </location>
</feature>
<reference evidence="3" key="1">
    <citation type="journal article" date="2019" name="Int. J. Syst. Evol. Microbiol.">
        <title>The Global Catalogue of Microorganisms (GCM) 10K type strain sequencing project: providing services to taxonomists for standard genome sequencing and annotation.</title>
        <authorList>
            <consortium name="The Broad Institute Genomics Platform"/>
            <consortium name="The Broad Institute Genome Sequencing Center for Infectious Disease"/>
            <person name="Wu L."/>
            <person name="Ma J."/>
        </authorList>
    </citation>
    <scope>NUCLEOTIDE SEQUENCE [LARGE SCALE GENOMIC DNA]</scope>
    <source>
        <strain evidence="3">KCTC 5701</strain>
    </source>
</reference>